<dbReference type="Pfam" id="PF04916">
    <property type="entry name" value="Phospholip_B"/>
    <property type="match status" value="2"/>
</dbReference>
<dbReference type="GO" id="GO:0005576">
    <property type="term" value="C:extracellular region"/>
    <property type="evidence" value="ECO:0007669"/>
    <property type="project" value="TreeGrafter"/>
</dbReference>
<reference evidence="9" key="2">
    <citation type="submission" date="2007-04" db="EMBL/GenBank/DDBJ databases">
        <title>The genome of the human body louse.</title>
        <authorList>
            <consortium name="The Human Body Louse Genome Consortium"/>
            <person name="Kirkness E."/>
            <person name="Walenz B."/>
            <person name="Hass B."/>
            <person name="Bruggner R."/>
            <person name="Strausberg R."/>
        </authorList>
    </citation>
    <scope>NUCLEOTIDE SEQUENCE</scope>
    <source>
        <strain evidence="9">USDA</strain>
    </source>
</reference>
<feature type="transmembrane region" description="Helical" evidence="8">
    <location>
        <begin position="12"/>
        <end position="33"/>
    </location>
</feature>
<keyword evidence="2" id="KW-0732">Signal</keyword>
<evidence type="ECO:0000256" key="1">
    <source>
        <dbReference type="ARBA" id="ARBA00007835"/>
    </source>
</evidence>
<dbReference type="OMA" id="YVASYNV"/>
<dbReference type="GO" id="GO:0004620">
    <property type="term" value="F:phospholipase activity"/>
    <property type="evidence" value="ECO:0007669"/>
    <property type="project" value="InterPro"/>
</dbReference>
<evidence type="ECO:0000256" key="7">
    <source>
        <dbReference type="RuleBase" id="RU364138"/>
    </source>
</evidence>
<keyword evidence="5 7" id="KW-0443">Lipid metabolism</keyword>
<dbReference type="AlphaFoldDB" id="E0VES4"/>
<dbReference type="RefSeq" id="XP_002424618.1">
    <property type="nucleotide sequence ID" value="XM_002424573.1"/>
</dbReference>
<keyword evidence="4 7" id="KW-0442">Lipid degradation</keyword>
<reference evidence="9" key="1">
    <citation type="submission" date="2007-04" db="EMBL/GenBank/DDBJ databases">
        <title>Annotation of Pediculus humanus corporis strain USDA.</title>
        <authorList>
            <person name="Kirkness E."/>
            <person name="Hannick L."/>
            <person name="Hass B."/>
            <person name="Bruggner R."/>
            <person name="Lawson D."/>
            <person name="Bidwell S."/>
            <person name="Joardar V."/>
            <person name="Caler E."/>
            <person name="Walenz B."/>
            <person name="Inman J."/>
            <person name="Schobel S."/>
            <person name="Galinsky K."/>
            <person name="Amedeo P."/>
            <person name="Strausberg R."/>
        </authorList>
    </citation>
    <scope>NUCLEOTIDE SEQUENCE</scope>
    <source>
        <strain evidence="9">USDA</strain>
    </source>
</reference>
<evidence type="ECO:0000256" key="8">
    <source>
        <dbReference type="SAM" id="Phobius"/>
    </source>
</evidence>
<keyword evidence="3 7" id="KW-0378">Hydrolase</keyword>
<evidence type="ECO:0000256" key="6">
    <source>
        <dbReference type="ARBA" id="ARBA00023180"/>
    </source>
</evidence>
<evidence type="ECO:0000256" key="3">
    <source>
        <dbReference type="ARBA" id="ARBA00022801"/>
    </source>
</evidence>
<dbReference type="Proteomes" id="UP000009046">
    <property type="component" value="Unassembled WGS sequence"/>
</dbReference>
<dbReference type="EC" id="3.1.1.-" evidence="7"/>
<comment type="similarity">
    <text evidence="1 7">Belongs to the phospholipase B-like family.</text>
</comment>
<evidence type="ECO:0000256" key="4">
    <source>
        <dbReference type="ARBA" id="ARBA00022963"/>
    </source>
</evidence>
<evidence type="ECO:0000256" key="5">
    <source>
        <dbReference type="ARBA" id="ARBA00023098"/>
    </source>
</evidence>
<dbReference type="Gene3D" id="3.60.60.30">
    <property type="match status" value="2"/>
</dbReference>
<keyword evidence="11" id="KW-1185">Reference proteome</keyword>
<dbReference type="HOGENOM" id="CLU_027106_4_0_1"/>
<dbReference type="GeneID" id="8234372"/>
<keyword evidence="6" id="KW-0325">Glycoprotein</keyword>
<evidence type="ECO:0000256" key="2">
    <source>
        <dbReference type="ARBA" id="ARBA00022729"/>
    </source>
</evidence>
<dbReference type="KEGG" id="phu:Phum_PHUM138490"/>
<dbReference type="InParanoid" id="E0VES4"/>
<dbReference type="FunCoup" id="E0VES4">
    <property type="interactions" value="34"/>
</dbReference>
<dbReference type="InterPro" id="IPR007000">
    <property type="entry name" value="PLipase_B-like"/>
</dbReference>
<evidence type="ECO:0000313" key="10">
    <source>
        <dbReference type="EnsemblMetazoa" id="PHUM138490-PA"/>
    </source>
</evidence>
<dbReference type="STRING" id="121224.E0VES4"/>
<comment type="function">
    <text evidence="7">Putative phospholipase.</text>
</comment>
<keyword evidence="8" id="KW-0812">Transmembrane</keyword>
<name>E0VES4_PEDHC</name>
<dbReference type="eggNOG" id="KOG3774">
    <property type="taxonomic scope" value="Eukaryota"/>
</dbReference>
<protein>
    <recommendedName>
        <fullName evidence="7">Phospholipase B-like</fullName>
        <ecNumber evidence="7">3.1.1.-</ecNumber>
    </recommendedName>
</protein>
<dbReference type="GO" id="GO:0009395">
    <property type="term" value="P:phospholipid catabolic process"/>
    <property type="evidence" value="ECO:0007669"/>
    <property type="project" value="TreeGrafter"/>
</dbReference>
<dbReference type="OrthoDB" id="419508at2759"/>
<dbReference type="VEuPathDB" id="VectorBase:PHUM138490"/>
<dbReference type="CTD" id="8234372"/>
<evidence type="ECO:0000313" key="11">
    <source>
        <dbReference type="Proteomes" id="UP000009046"/>
    </source>
</evidence>
<dbReference type="EMBL" id="DS235096">
    <property type="protein sequence ID" value="EEB11880.1"/>
    <property type="molecule type" value="Genomic_DNA"/>
</dbReference>
<dbReference type="EMBL" id="AAZO01001597">
    <property type="status" value="NOT_ANNOTATED_CDS"/>
    <property type="molecule type" value="Genomic_DNA"/>
</dbReference>
<dbReference type="PANTHER" id="PTHR12370">
    <property type="entry name" value="PHOSPHOLIPASE B-RELATED"/>
    <property type="match status" value="1"/>
</dbReference>
<sequence length="618" mass="70239">MLKVVGASWVKIRMSTWIIGIVLVFGIIVVILGQMGESEEDGNYSATAYWNEETGFEIKFWGQGLEKDKIPKGVARVYFQPHIDTTGWAIIDVETQSEYPDWVQAYAAGMLEGSLSWQLIYWHWKNTVQSVCQNQTLFCKYIKKYLEENFKSVKELYENTDDPYWHQAYLFYIQLEGMQQGFEHGVKRKGLIIEEIEFIDFLWMNAASDIIDLEYKFYDSKPYSTTTTNSSSFSANNNNNSNLLLKKLIQGRSDNVESMEKLSFVGCGVTLGSALLNSFQNMRNYFSPIIPLDQTKLLVAGTPITVFNKNLWNLVSPLKQLLSGVRVVVANRLSNNASDWGSYLSKYNSGTGNKQWLIIDVDKFKRKINDSSVGERENFFWVAEQLPGHFKIDDLTENLINSSYWASYGLPFYKDMYEMSGTNYMKENFGDAFSYENSPLAKIYRRDHNKSTSIKSILNLMRSNSFKRDPLSLGNPRCAIGARGDIPNKVSNSFPIGVIDSKIISLEKKLENVTSNDTTTNNNNNIIPFNNNVSNDELIIFKAVAGPAHSLHKNSENLKGNDEIRKEKNETVEVEGIGVGGGDDDTLKPFNWQNSVFNEFPHNGHPNNWDFDAISLSP</sequence>
<evidence type="ECO:0000313" key="9">
    <source>
        <dbReference type="EMBL" id="EEB11880.1"/>
    </source>
</evidence>
<gene>
    <name evidence="10" type="primary">8234372</name>
    <name evidence="9" type="ORF">Phum_PHUM138490</name>
</gene>
<reference evidence="10" key="3">
    <citation type="submission" date="2020-05" db="UniProtKB">
        <authorList>
            <consortium name="EnsemblMetazoa"/>
        </authorList>
    </citation>
    <scope>IDENTIFICATION</scope>
    <source>
        <strain evidence="10">USDA</strain>
    </source>
</reference>
<dbReference type="PANTHER" id="PTHR12370:SF3">
    <property type="entry name" value="PHOSPHOLIPASE B-LIKE 2-RELATED"/>
    <property type="match status" value="1"/>
</dbReference>
<keyword evidence="8" id="KW-1133">Transmembrane helix</keyword>
<dbReference type="EnsemblMetazoa" id="PHUM138490-RA">
    <property type="protein sequence ID" value="PHUM138490-PA"/>
    <property type="gene ID" value="PHUM138490"/>
</dbReference>
<proteinExistence type="inferred from homology"/>
<organism>
    <name type="scientific">Pediculus humanus subsp. corporis</name>
    <name type="common">Body louse</name>
    <dbReference type="NCBI Taxonomy" id="121224"/>
    <lineage>
        <taxon>Eukaryota</taxon>
        <taxon>Metazoa</taxon>
        <taxon>Ecdysozoa</taxon>
        <taxon>Arthropoda</taxon>
        <taxon>Hexapoda</taxon>
        <taxon>Insecta</taxon>
        <taxon>Pterygota</taxon>
        <taxon>Neoptera</taxon>
        <taxon>Paraneoptera</taxon>
        <taxon>Psocodea</taxon>
        <taxon>Troctomorpha</taxon>
        <taxon>Phthiraptera</taxon>
        <taxon>Anoplura</taxon>
        <taxon>Pediculidae</taxon>
        <taxon>Pediculus</taxon>
    </lineage>
</organism>
<accession>E0VES4</accession>
<keyword evidence="8" id="KW-0472">Membrane</keyword>